<dbReference type="Proteomes" id="UP000266915">
    <property type="component" value="Unassembled WGS sequence"/>
</dbReference>
<protein>
    <submittedName>
        <fullName evidence="3">Uncharacterized membrane protein YoaK (UPF0700 family)</fullName>
    </submittedName>
</protein>
<organism evidence="3 4">
    <name type="scientific">Plantibacter flavus</name>
    <dbReference type="NCBI Taxonomy" id="150123"/>
    <lineage>
        <taxon>Bacteria</taxon>
        <taxon>Bacillati</taxon>
        <taxon>Actinomycetota</taxon>
        <taxon>Actinomycetes</taxon>
        <taxon>Micrococcales</taxon>
        <taxon>Microbacteriaceae</taxon>
        <taxon>Plantibacter</taxon>
    </lineage>
</organism>
<evidence type="ECO:0000256" key="2">
    <source>
        <dbReference type="SAM" id="Phobius"/>
    </source>
</evidence>
<feature type="transmembrane region" description="Helical" evidence="2">
    <location>
        <begin position="202"/>
        <end position="221"/>
    </location>
</feature>
<name>A0A3N2C8K6_9MICO</name>
<dbReference type="EMBL" id="RKHL01000001">
    <property type="protein sequence ID" value="ROR83654.1"/>
    <property type="molecule type" value="Genomic_DNA"/>
</dbReference>
<feature type="transmembrane region" description="Helical" evidence="2">
    <location>
        <begin position="33"/>
        <end position="61"/>
    </location>
</feature>
<sequence>MGERAWDDVHVTETGGSDPTLTTTRRRTRAGMIAAMALVLSFAAGATDAFAFLQLGGVFTANMTGNFVLAGLTSRPDFGEVLLGATVAVLLFSVGTFLAFRFTRLVATADRPTPEAPQHRLVLVLGGAVVAQTCVLIGWIVSPETRTTPVICVLIALSTLAMAGQTAVARRIERSGVTTTFVTGTLTSLMQSLADGVHDHHLIRIGAILLLVAGALCGSLLTGVDPVFGAALPLVPSIVGLVLLRLAPTASRD</sequence>
<evidence type="ECO:0000313" key="3">
    <source>
        <dbReference type="EMBL" id="ROR83654.1"/>
    </source>
</evidence>
<reference evidence="3 4" key="1">
    <citation type="submission" date="2018-11" db="EMBL/GenBank/DDBJ databases">
        <title>Sequencing the genomes of 1000 actinobacteria strains.</title>
        <authorList>
            <person name="Klenk H.-P."/>
        </authorList>
    </citation>
    <scope>NUCLEOTIDE SEQUENCE [LARGE SCALE GENOMIC DNA]</scope>
    <source>
        <strain evidence="3 4">DSM 14012</strain>
    </source>
</reference>
<dbReference type="PANTHER" id="PTHR37314:SF4">
    <property type="entry name" value="UPF0700 TRANSMEMBRANE PROTEIN YOAK"/>
    <property type="match status" value="1"/>
</dbReference>
<keyword evidence="4" id="KW-1185">Reference proteome</keyword>
<gene>
    <name evidence="3" type="ORF">EDD42_3768</name>
</gene>
<keyword evidence="2" id="KW-1133">Transmembrane helix</keyword>
<dbReference type="InterPro" id="IPR010699">
    <property type="entry name" value="DUF1275"/>
</dbReference>
<feature type="transmembrane region" description="Helical" evidence="2">
    <location>
        <begin position="227"/>
        <end position="247"/>
    </location>
</feature>
<comment type="caution">
    <text evidence="3">The sequence shown here is derived from an EMBL/GenBank/DDBJ whole genome shotgun (WGS) entry which is preliminary data.</text>
</comment>
<feature type="region of interest" description="Disordered" evidence="1">
    <location>
        <begin position="1"/>
        <end position="23"/>
    </location>
</feature>
<feature type="transmembrane region" description="Helical" evidence="2">
    <location>
        <begin position="147"/>
        <end position="164"/>
    </location>
</feature>
<proteinExistence type="predicted"/>
<dbReference type="AlphaFoldDB" id="A0A3N2C8K6"/>
<evidence type="ECO:0000313" key="4">
    <source>
        <dbReference type="Proteomes" id="UP000266915"/>
    </source>
</evidence>
<keyword evidence="2" id="KW-0472">Membrane</keyword>
<feature type="transmembrane region" description="Helical" evidence="2">
    <location>
        <begin position="121"/>
        <end position="141"/>
    </location>
</feature>
<keyword evidence="2" id="KW-0812">Transmembrane</keyword>
<dbReference type="PANTHER" id="PTHR37314">
    <property type="entry name" value="SLR0142 PROTEIN"/>
    <property type="match status" value="1"/>
</dbReference>
<dbReference type="Pfam" id="PF06912">
    <property type="entry name" value="DUF1275"/>
    <property type="match status" value="1"/>
</dbReference>
<accession>A0A3N2C8K6</accession>
<feature type="compositionally biased region" description="Basic and acidic residues" evidence="1">
    <location>
        <begin position="1"/>
        <end position="11"/>
    </location>
</feature>
<feature type="transmembrane region" description="Helical" evidence="2">
    <location>
        <begin position="81"/>
        <end position="100"/>
    </location>
</feature>
<evidence type="ECO:0000256" key="1">
    <source>
        <dbReference type="SAM" id="MobiDB-lite"/>
    </source>
</evidence>